<gene>
    <name evidence="1" type="ORF">HPB50_026251</name>
</gene>
<keyword evidence="2" id="KW-1185">Reference proteome</keyword>
<protein>
    <submittedName>
        <fullName evidence="1">Uncharacterized protein</fullName>
    </submittedName>
</protein>
<evidence type="ECO:0000313" key="1">
    <source>
        <dbReference type="EMBL" id="KAH6931647.1"/>
    </source>
</evidence>
<organism evidence="1 2">
    <name type="scientific">Hyalomma asiaticum</name>
    <name type="common">Tick</name>
    <dbReference type="NCBI Taxonomy" id="266040"/>
    <lineage>
        <taxon>Eukaryota</taxon>
        <taxon>Metazoa</taxon>
        <taxon>Ecdysozoa</taxon>
        <taxon>Arthropoda</taxon>
        <taxon>Chelicerata</taxon>
        <taxon>Arachnida</taxon>
        <taxon>Acari</taxon>
        <taxon>Parasitiformes</taxon>
        <taxon>Ixodida</taxon>
        <taxon>Ixodoidea</taxon>
        <taxon>Ixodidae</taxon>
        <taxon>Hyalomminae</taxon>
        <taxon>Hyalomma</taxon>
    </lineage>
</organism>
<name>A0ACB7SC35_HYAAI</name>
<accession>A0ACB7SC35</accession>
<sequence length="431" mass="47848">MFLHYSSSLRLKPTNWASVVKSWFDEYKLFDPNEIDSFRTIQDSGHFTQGVRKRPTLQPLSEQNVVQPVHARAMSHSRNAFGTRGFLLLAWMSSRPHDALGGALDDAISKGGHWTELPFYWLEGSQGVLTEDSLSNFTCIAVVSGDVSFSWSLDGHPVDEAFISEPFRVPIDFMGVDLHVSFVSLNGSLLSPDQRTNVTCHIQLMRRIPAAFRLSATVRSGVERLHSGFGDQCRAPEPSSVRVPARACAGEATVCSTRLYGEGLCVCDPHRAVRHEELRACVLRKELGEACLVDEHCDERNQRCYHNHCVCQELFEIHGNTCSQNASLNGICDAFRLCPEGSACTDNLCRCAKGYYNWGGKCQKRLLSERQGKAAVVGILVVSTAVVVLALAALALYFYHHSRQPSLMVERTGSSWDFFPTATTNKRDSLG</sequence>
<comment type="caution">
    <text evidence="1">The sequence shown here is derived from an EMBL/GenBank/DDBJ whole genome shotgun (WGS) entry which is preliminary data.</text>
</comment>
<reference evidence="1" key="1">
    <citation type="submission" date="2020-05" db="EMBL/GenBank/DDBJ databases">
        <title>Large-scale comparative analyses of tick genomes elucidate their genetic diversity and vector capacities.</title>
        <authorList>
            <person name="Jia N."/>
            <person name="Wang J."/>
            <person name="Shi W."/>
            <person name="Du L."/>
            <person name="Sun Y."/>
            <person name="Zhan W."/>
            <person name="Jiang J."/>
            <person name="Wang Q."/>
            <person name="Zhang B."/>
            <person name="Ji P."/>
            <person name="Sakyi L.B."/>
            <person name="Cui X."/>
            <person name="Yuan T."/>
            <person name="Jiang B."/>
            <person name="Yang W."/>
            <person name="Lam T.T.-Y."/>
            <person name="Chang Q."/>
            <person name="Ding S."/>
            <person name="Wang X."/>
            <person name="Zhu J."/>
            <person name="Ruan X."/>
            <person name="Zhao L."/>
            <person name="Wei J."/>
            <person name="Que T."/>
            <person name="Du C."/>
            <person name="Cheng J."/>
            <person name="Dai P."/>
            <person name="Han X."/>
            <person name="Huang E."/>
            <person name="Gao Y."/>
            <person name="Liu J."/>
            <person name="Shao H."/>
            <person name="Ye R."/>
            <person name="Li L."/>
            <person name="Wei W."/>
            <person name="Wang X."/>
            <person name="Wang C."/>
            <person name="Yang T."/>
            <person name="Huo Q."/>
            <person name="Li W."/>
            <person name="Guo W."/>
            <person name="Chen H."/>
            <person name="Zhou L."/>
            <person name="Ni X."/>
            <person name="Tian J."/>
            <person name="Zhou Y."/>
            <person name="Sheng Y."/>
            <person name="Liu T."/>
            <person name="Pan Y."/>
            <person name="Xia L."/>
            <person name="Li J."/>
            <person name="Zhao F."/>
            <person name="Cao W."/>
        </authorList>
    </citation>
    <scope>NUCLEOTIDE SEQUENCE</scope>
    <source>
        <strain evidence="1">Hyas-2018</strain>
    </source>
</reference>
<proteinExistence type="predicted"/>
<dbReference type="Proteomes" id="UP000821845">
    <property type="component" value="Chromosome 5"/>
</dbReference>
<dbReference type="EMBL" id="CM023485">
    <property type="protein sequence ID" value="KAH6931647.1"/>
    <property type="molecule type" value="Genomic_DNA"/>
</dbReference>
<evidence type="ECO:0000313" key="2">
    <source>
        <dbReference type="Proteomes" id="UP000821845"/>
    </source>
</evidence>